<evidence type="ECO:0000256" key="1">
    <source>
        <dbReference type="SAM" id="MobiDB-lite"/>
    </source>
</evidence>
<reference evidence="2 3" key="1">
    <citation type="submission" date="2017-12" db="EMBL/GenBank/DDBJ databases">
        <title>High-resolution comparative analysis of great ape genomes.</title>
        <authorList>
            <person name="Pollen A."/>
            <person name="Hastie A."/>
            <person name="Hormozdiari F."/>
            <person name="Dougherty M."/>
            <person name="Liu R."/>
            <person name="Chaisson M."/>
            <person name="Hoppe E."/>
            <person name="Hill C."/>
            <person name="Pang A."/>
            <person name="Hillier L."/>
            <person name="Baker C."/>
            <person name="Armstrong J."/>
            <person name="Shendure J."/>
            <person name="Paten B."/>
            <person name="Wilson R."/>
            <person name="Chao H."/>
            <person name="Schneider V."/>
            <person name="Ventura M."/>
            <person name="Kronenberg Z."/>
            <person name="Murali S."/>
            <person name="Gordon D."/>
            <person name="Cantsilieris S."/>
            <person name="Munson K."/>
            <person name="Nelson B."/>
            <person name="Raja A."/>
            <person name="Underwood J."/>
            <person name="Diekhans M."/>
            <person name="Fiddes I."/>
            <person name="Haussler D."/>
            <person name="Eichler E."/>
        </authorList>
    </citation>
    <scope>NUCLEOTIDE SEQUENCE [LARGE SCALE GENOMIC DNA]</scope>
    <source>
        <strain evidence="2">Yerkes chimp pedigree #C0471</strain>
    </source>
</reference>
<comment type="caution">
    <text evidence="2">The sequence shown here is derived from an EMBL/GenBank/DDBJ whole genome shotgun (WGS) entry which is preliminary data.</text>
</comment>
<proteinExistence type="predicted"/>
<gene>
    <name evidence="2" type="ORF">CK820_G0001778</name>
</gene>
<accession>A0A2J8PLI5</accession>
<name>A0A2J8PLI5_PANTR</name>
<dbReference type="EMBL" id="NBAG03000213">
    <property type="protein sequence ID" value="PNI84848.1"/>
    <property type="molecule type" value="Genomic_DNA"/>
</dbReference>
<organism evidence="2 3">
    <name type="scientific">Pan troglodytes</name>
    <name type="common">Chimpanzee</name>
    <dbReference type="NCBI Taxonomy" id="9598"/>
    <lineage>
        <taxon>Eukaryota</taxon>
        <taxon>Metazoa</taxon>
        <taxon>Chordata</taxon>
        <taxon>Craniata</taxon>
        <taxon>Vertebrata</taxon>
        <taxon>Euteleostomi</taxon>
        <taxon>Mammalia</taxon>
        <taxon>Eutheria</taxon>
        <taxon>Euarchontoglires</taxon>
        <taxon>Primates</taxon>
        <taxon>Haplorrhini</taxon>
        <taxon>Catarrhini</taxon>
        <taxon>Hominidae</taxon>
        <taxon>Pan</taxon>
    </lineage>
</organism>
<dbReference type="AlphaFoldDB" id="A0A2J8PLI5"/>
<feature type="compositionally biased region" description="Polar residues" evidence="1">
    <location>
        <begin position="31"/>
        <end position="41"/>
    </location>
</feature>
<protein>
    <submittedName>
        <fullName evidence="2">T0005881 isoform 1</fullName>
    </submittedName>
</protein>
<sequence length="129" mass="15194">MKEGAMSQAIQVASFKKLEKEERPKKDKTHQSLFNPASPQQRPKRMNSFSGYWFQVHLCILKPRHTQIPELALKHLRIGKVSSPYTDLDIYGSSLFRTQLKYYLSQEILHDNNHPCPMFWYQDEADLIE</sequence>
<evidence type="ECO:0000313" key="3">
    <source>
        <dbReference type="Proteomes" id="UP000236370"/>
    </source>
</evidence>
<evidence type="ECO:0000313" key="2">
    <source>
        <dbReference type="EMBL" id="PNI84848.1"/>
    </source>
</evidence>
<feature type="region of interest" description="Disordered" evidence="1">
    <location>
        <begin position="16"/>
        <end position="44"/>
    </location>
</feature>
<dbReference type="Proteomes" id="UP000236370">
    <property type="component" value="Unassembled WGS sequence"/>
</dbReference>
<feature type="compositionally biased region" description="Basic and acidic residues" evidence="1">
    <location>
        <begin position="16"/>
        <end position="25"/>
    </location>
</feature>